<evidence type="ECO:0000313" key="2">
    <source>
        <dbReference type="Proteomes" id="UP000054995"/>
    </source>
</evidence>
<gene>
    <name evidence="1" type="ORF">T4D_16810</name>
</gene>
<keyword evidence="2" id="KW-1185">Reference proteome</keyword>
<dbReference type="AlphaFoldDB" id="A0A0V1FCL9"/>
<proteinExistence type="predicted"/>
<organism evidence="1 2">
    <name type="scientific">Trichinella pseudospiralis</name>
    <name type="common">Parasitic roundworm</name>
    <dbReference type="NCBI Taxonomy" id="6337"/>
    <lineage>
        <taxon>Eukaryota</taxon>
        <taxon>Metazoa</taxon>
        <taxon>Ecdysozoa</taxon>
        <taxon>Nematoda</taxon>
        <taxon>Enoplea</taxon>
        <taxon>Dorylaimia</taxon>
        <taxon>Trichinellida</taxon>
        <taxon>Trichinellidae</taxon>
        <taxon>Trichinella</taxon>
    </lineage>
</organism>
<sequence length="50" mass="5597">MPTSIYLFSIDQLFVDLAPQAAVDWSVPQLTDPFIRDQLQRALFANCGAL</sequence>
<dbReference type="Proteomes" id="UP000054995">
    <property type="component" value="Unassembled WGS sequence"/>
</dbReference>
<name>A0A0V1FCL9_TRIPS</name>
<accession>A0A0V1FCL9</accession>
<dbReference type="EMBL" id="JYDT01000131">
    <property type="protein sequence ID" value="KRY83796.1"/>
    <property type="molecule type" value="Genomic_DNA"/>
</dbReference>
<protein>
    <submittedName>
        <fullName evidence="1">Uncharacterized protein</fullName>
    </submittedName>
</protein>
<comment type="caution">
    <text evidence="1">The sequence shown here is derived from an EMBL/GenBank/DDBJ whole genome shotgun (WGS) entry which is preliminary data.</text>
</comment>
<evidence type="ECO:0000313" key="1">
    <source>
        <dbReference type="EMBL" id="KRY83796.1"/>
    </source>
</evidence>
<reference evidence="1 2" key="1">
    <citation type="submission" date="2015-01" db="EMBL/GenBank/DDBJ databases">
        <title>Evolution of Trichinella species and genotypes.</title>
        <authorList>
            <person name="Korhonen P.K."/>
            <person name="Edoardo P."/>
            <person name="Giuseppe L.R."/>
            <person name="Gasser R.B."/>
        </authorList>
    </citation>
    <scope>NUCLEOTIDE SEQUENCE [LARGE SCALE GENOMIC DNA]</scope>
    <source>
        <strain evidence="1">ISS470</strain>
    </source>
</reference>